<dbReference type="PIRSF" id="PIRSF010386">
    <property type="entry name" value="RocB"/>
    <property type="match status" value="1"/>
</dbReference>
<comment type="caution">
    <text evidence="2">The sequence shown here is derived from an EMBL/GenBank/DDBJ whole genome shotgun (WGS) entry which is preliminary data.</text>
</comment>
<proteinExistence type="predicted"/>
<dbReference type="RefSeq" id="WP_218318594.1">
    <property type="nucleotide sequence ID" value="NZ_JAEEGC010000006.1"/>
</dbReference>
<reference evidence="2" key="1">
    <citation type="submission" date="2020-12" db="EMBL/GenBank/DDBJ databases">
        <title>Clostridium thailandense sp. nov., a novel acetogenic bacterium isolated from peat land soil in Thailand.</title>
        <authorList>
            <person name="Chaikitkaew S."/>
            <person name="Birkeland N.K."/>
        </authorList>
    </citation>
    <scope>NUCLEOTIDE SEQUENCE</scope>
    <source>
        <strain evidence="2">PL3</strain>
    </source>
</reference>
<sequence>MTLSEKIYDTLEKLVSIPGISGTESENLTSEKIYCMLSEMPYFKNNKQNFGIEDIDEDLYRRKFVWAIVEGKEKSSNTLILTGHSDVVGIEEFGHLKSIAFNIKECTKRISELNLDKEALLDFESGEWIFGRGTSDMKYGIALDIEIIREFSKERSFKGNLLFLAVAGEESNSEGMVAAVPFLSKLQDEKKYDYSGAIISECCIPKNRNENIKRIYMGTVGKIMPLFFCVGKETHVGEPLKGLNPNALTSEINKLLEANSDFSDQVNSTVTSPPTCLKQTDLKELYSVQTPLYAAAYYNLLTLNTSEGKLMNKLKLLSLEAFNNVLEDLKQKRDRFMKKSPDKVQYLENKACVMTYGELLEKVKSEVEDFDGCIKTKVDLWKKEKMDNQTIAINIVKETYEKYSNKGPMIIVSFIPPYYPHKYLQGLDEKSISFIEAIDKTIKFAKDDFNENIIKEDFFMGICDLSYTGMNKNKNLNNLSSNIVGYGMNYKLPLEALEKLNIPGIVFGGEGKDFHKYTERLNISYSFNVVPELYKKMIYSILK</sequence>
<comment type="cofactor">
    <cofactor evidence="1">
        <name>Zn(2+)</name>
        <dbReference type="ChEBI" id="CHEBI:29105"/>
    </cofactor>
</comment>
<evidence type="ECO:0000313" key="3">
    <source>
        <dbReference type="Proteomes" id="UP000694308"/>
    </source>
</evidence>
<dbReference type="Pfam" id="PF01546">
    <property type="entry name" value="Peptidase_M20"/>
    <property type="match status" value="1"/>
</dbReference>
<evidence type="ECO:0000313" key="2">
    <source>
        <dbReference type="EMBL" id="MBV7271557.1"/>
    </source>
</evidence>
<dbReference type="PANTHER" id="PTHR42994:SF2">
    <property type="entry name" value="PEPTIDASE"/>
    <property type="match status" value="1"/>
</dbReference>
<evidence type="ECO:0000256" key="1">
    <source>
        <dbReference type="ARBA" id="ARBA00001947"/>
    </source>
</evidence>
<gene>
    <name evidence="2" type="ORF">I6U48_01335</name>
</gene>
<dbReference type="PANTHER" id="PTHR42994">
    <property type="entry name" value="PEPTIDASE T"/>
    <property type="match status" value="1"/>
</dbReference>
<accession>A0A949TLM0</accession>
<keyword evidence="3" id="KW-1185">Reference proteome</keyword>
<organism evidence="2 3">
    <name type="scientific">Clostridium thailandense</name>
    <dbReference type="NCBI Taxonomy" id="2794346"/>
    <lineage>
        <taxon>Bacteria</taxon>
        <taxon>Bacillati</taxon>
        <taxon>Bacillota</taxon>
        <taxon>Clostridia</taxon>
        <taxon>Eubacteriales</taxon>
        <taxon>Clostridiaceae</taxon>
        <taxon>Clostridium</taxon>
    </lineage>
</organism>
<dbReference type="EMBL" id="JAEEGC010000006">
    <property type="protein sequence ID" value="MBV7271557.1"/>
    <property type="molecule type" value="Genomic_DNA"/>
</dbReference>
<dbReference type="AlphaFoldDB" id="A0A949TLM0"/>
<protein>
    <submittedName>
        <fullName evidence="2">M20/M25/M40 family metallo-hydrolase</fullName>
    </submittedName>
</protein>
<name>A0A949TLM0_9CLOT</name>
<dbReference type="InterPro" id="IPR012166">
    <property type="entry name" value="Uncharacterised_RocB"/>
</dbReference>
<dbReference type="Proteomes" id="UP000694308">
    <property type="component" value="Unassembled WGS sequence"/>
</dbReference>
<dbReference type="InterPro" id="IPR002933">
    <property type="entry name" value="Peptidase_M20"/>
</dbReference>
<dbReference type="GO" id="GO:0016787">
    <property type="term" value="F:hydrolase activity"/>
    <property type="evidence" value="ECO:0007669"/>
    <property type="project" value="InterPro"/>
</dbReference>